<reference evidence="2 3" key="1">
    <citation type="submission" date="2019-12" db="EMBL/GenBank/DDBJ databases">
        <title>Shinella granuli gen. nov., sp. nov., and proposal of the reclassification of Zoogloea ramigera ATCC 19623 as Shinella zoogloeoides sp. nov.</title>
        <authorList>
            <person name="Gao J."/>
        </authorList>
    </citation>
    <scope>NUCLEOTIDE SEQUENCE [LARGE SCALE GENOMIC DNA]</scope>
    <source>
        <strain evidence="2 3">DSM 287</strain>
    </source>
</reference>
<feature type="compositionally biased region" description="Gly residues" evidence="1">
    <location>
        <begin position="1"/>
        <end position="12"/>
    </location>
</feature>
<accession>A0A6N8TAJ2</accession>
<dbReference type="Proteomes" id="UP000440304">
    <property type="component" value="Unassembled WGS sequence"/>
</dbReference>
<proteinExistence type="predicted"/>
<sequence>MAAGDLRGGGGYAKPSGAASGLSGERPAFPWEAALHAGLCRMRLSAKDFWAMTPRELGFALGLLRPSSAAPGRAALAGLMQAFPDRME</sequence>
<feature type="region of interest" description="Disordered" evidence="1">
    <location>
        <begin position="1"/>
        <end position="24"/>
    </location>
</feature>
<comment type="caution">
    <text evidence="2">The sequence shown here is derived from an EMBL/GenBank/DDBJ whole genome shotgun (WGS) entry which is preliminary data.</text>
</comment>
<organism evidence="2 3">
    <name type="scientific">Shinella zoogloeoides</name>
    <name type="common">Crabtreella saccharophila</name>
    <dbReference type="NCBI Taxonomy" id="352475"/>
    <lineage>
        <taxon>Bacteria</taxon>
        <taxon>Pseudomonadati</taxon>
        <taxon>Pseudomonadota</taxon>
        <taxon>Alphaproteobacteria</taxon>
        <taxon>Hyphomicrobiales</taxon>
        <taxon>Rhizobiaceae</taxon>
        <taxon>Shinella</taxon>
    </lineage>
</organism>
<evidence type="ECO:0000313" key="2">
    <source>
        <dbReference type="EMBL" id="MXO00247.1"/>
    </source>
</evidence>
<name>A0A6N8TAJ2_SHIZO</name>
<gene>
    <name evidence="2" type="ORF">GR156_08040</name>
</gene>
<dbReference type="EMBL" id="WUML01000004">
    <property type="protein sequence ID" value="MXO00247.1"/>
    <property type="molecule type" value="Genomic_DNA"/>
</dbReference>
<dbReference type="OrthoDB" id="7582980at2"/>
<dbReference type="InterPro" id="IPR011739">
    <property type="entry name" value="GTA_rcc01693"/>
</dbReference>
<evidence type="ECO:0000313" key="3">
    <source>
        <dbReference type="Proteomes" id="UP000440304"/>
    </source>
</evidence>
<dbReference type="AlphaFoldDB" id="A0A6N8TAJ2"/>
<protein>
    <submittedName>
        <fullName evidence="2">Phage tail assembly chaperone</fullName>
    </submittedName>
</protein>
<evidence type="ECO:0000256" key="1">
    <source>
        <dbReference type="SAM" id="MobiDB-lite"/>
    </source>
</evidence>
<dbReference type="InterPro" id="IPR019056">
    <property type="entry name" value="Phage_TAC_6"/>
</dbReference>
<dbReference type="NCBIfam" id="TIGR02216">
    <property type="entry name" value="phage_TIGR02216"/>
    <property type="match status" value="1"/>
</dbReference>
<dbReference type="Pfam" id="PF09550">
    <property type="entry name" value="Phage_TAC_6"/>
    <property type="match status" value="1"/>
</dbReference>